<dbReference type="AlphaFoldDB" id="V9H958"/>
<reference evidence="4 5" key="1">
    <citation type="submission" date="2010-03" db="EMBL/GenBank/DDBJ databases">
        <authorList>
            <consortium name="The Broad Institute Genome Sequencing Platform"/>
            <person name="Ward D."/>
            <person name="Earl A."/>
            <person name="Feldgarden M."/>
            <person name="Gevers D."/>
            <person name="Young S."/>
            <person name="Zeng Q."/>
            <person name="Koehrsen M."/>
            <person name="Alvarado L."/>
            <person name="Berlin A.M."/>
            <person name="Borenstein D."/>
            <person name="Chapman S.B."/>
            <person name="Chen Z."/>
            <person name="Engels R."/>
            <person name="Freedman E."/>
            <person name="Gellesch M."/>
            <person name="Goldberg J."/>
            <person name="Griggs A."/>
            <person name="Gujja S."/>
            <person name="Heilman E.R."/>
            <person name="Heiman D.I."/>
            <person name="Hepburn T.A."/>
            <person name="Howarth C."/>
            <person name="Jen D."/>
            <person name="Larson L."/>
            <person name="Mehta T."/>
            <person name="Park D."/>
            <person name="Pearson M."/>
            <person name="Richards J."/>
            <person name="Roberts A."/>
            <person name="Saif S."/>
            <person name="Shea T.D."/>
            <person name="Shenoy N."/>
            <person name="Sisk P."/>
            <person name="Stolte C."/>
            <person name="Sykes S.N."/>
            <person name="Walk T."/>
            <person name="White J."/>
            <person name="Yandava C."/>
            <person name="Izard J."/>
            <person name="Baranova O.V."/>
            <person name="Blanton J.M."/>
            <person name="Tanner A.C."/>
            <person name="Dewhirst F."/>
            <person name="Haas B."/>
            <person name="Nusbaum C."/>
            <person name="Birren B."/>
        </authorList>
    </citation>
    <scope>NUCLEOTIDE SEQUENCE [LARGE SCALE GENOMIC DNA]</scope>
    <source>
        <strain evidence="4 5">ATCC 29453</strain>
    </source>
</reference>
<gene>
    <name evidence="4" type="ORF">HMPREF9021_00734</name>
</gene>
<organism evidence="4 5">
    <name type="scientific">Simonsiella muelleri ATCC 29453</name>
    <dbReference type="NCBI Taxonomy" id="641147"/>
    <lineage>
        <taxon>Bacteria</taxon>
        <taxon>Pseudomonadati</taxon>
        <taxon>Pseudomonadota</taxon>
        <taxon>Betaproteobacteria</taxon>
        <taxon>Neisseriales</taxon>
        <taxon>Neisseriaceae</taxon>
        <taxon>Simonsiella</taxon>
    </lineage>
</organism>
<proteinExistence type="inferred from homology"/>
<evidence type="ECO:0000313" key="5">
    <source>
        <dbReference type="Proteomes" id="UP000017813"/>
    </source>
</evidence>
<dbReference type="Pfam" id="PF02342">
    <property type="entry name" value="TerD"/>
    <property type="match status" value="1"/>
</dbReference>
<keyword evidence="5" id="KW-1185">Reference proteome</keyword>
<dbReference type="PANTHER" id="PTHR32097">
    <property type="entry name" value="CAMP-BINDING PROTEIN 1-RELATED"/>
    <property type="match status" value="1"/>
</dbReference>
<dbReference type="HOGENOM" id="CLU_055120_2_2_4"/>
<dbReference type="EMBL" id="ADCY02000011">
    <property type="protein sequence ID" value="EFG31464.1"/>
    <property type="molecule type" value="Genomic_DNA"/>
</dbReference>
<evidence type="ECO:0000256" key="1">
    <source>
        <dbReference type="ARBA" id="ARBA00008775"/>
    </source>
</evidence>
<accession>V9H958</accession>
<evidence type="ECO:0000259" key="3">
    <source>
        <dbReference type="Pfam" id="PF02342"/>
    </source>
</evidence>
<dbReference type="KEGG" id="smur:BWP33_09605"/>
<dbReference type="RefSeq" id="WP_002641517.1">
    <property type="nucleotide sequence ID" value="NZ_CP019448.1"/>
</dbReference>
<dbReference type="Gene3D" id="2.60.60.30">
    <property type="entry name" value="sav2460 like domains"/>
    <property type="match status" value="1"/>
</dbReference>
<sequence>MAISLQKGQGVNLRKDTGFDLSYLRVGLGWQVINASPAYDLDAVAFLLDARGKVRNLGQLGDNGRPTLIGGDVVFYNSLVHPSGKIRLSGDNRTGSNHHDDDEIIEVDLDNLSTDYTAIVFAVVIFKGKERGQSFAGVSQAKIRALDAKGREICRYEIGGKTDNANHCAMTFARAERDNQGGWVFRAVGEFAETDRFVDLLKAEYMPY</sequence>
<evidence type="ECO:0000313" key="4">
    <source>
        <dbReference type="EMBL" id="EFG31464.1"/>
    </source>
</evidence>
<dbReference type="OrthoDB" id="5321109at2"/>
<comment type="similarity">
    <text evidence="1">Belongs to the CAPAB/TerDEXZ family.</text>
</comment>
<dbReference type="GO" id="GO:0046690">
    <property type="term" value="P:response to tellurium ion"/>
    <property type="evidence" value="ECO:0007669"/>
    <property type="project" value="UniProtKB-KW"/>
</dbReference>
<dbReference type="Proteomes" id="UP000017813">
    <property type="component" value="Unassembled WGS sequence"/>
</dbReference>
<dbReference type="eggNOG" id="COG2310">
    <property type="taxonomic scope" value="Bacteria"/>
</dbReference>
<evidence type="ECO:0000256" key="2">
    <source>
        <dbReference type="ARBA" id="ARBA00022686"/>
    </source>
</evidence>
<dbReference type="CDD" id="cd06974">
    <property type="entry name" value="TerD_like"/>
    <property type="match status" value="1"/>
</dbReference>
<name>V9H958_9NEIS</name>
<comment type="caution">
    <text evidence="4">The sequence shown here is derived from an EMBL/GenBank/DDBJ whole genome shotgun (WGS) entry which is preliminary data.</text>
</comment>
<dbReference type="InterPro" id="IPR003325">
    <property type="entry name" value="TerD"/>
</dbReference>
<dbReference type="InterPro" id="IPR051324">
    <property type="entry name" value="Stress/Tellurium_Resist"/>
</dbReference>
<protein>
    <recommendedName>
        <fullName evidence="3">TerD domain-containing protein</fullName>
    </recommendedName>
</protein>
<feature type="domain" description="TerD" evidence="3">
    <location>
        <begin position="1"/>
        <end position="193"/>
    </location>
</feature>
<keyword evidence="2" id="KW-0778">Tellurium resistance</keyword>
<dbReference type="PANTHER" id="PTHR32097:SF4">
    <property type="entry name" value="GENERAL STRESS PROTEIN 16U"/>
    <property type="match status" value="1"/>
</dbReference>
<dbReference type="STRING" id="641147.HMPREF9021_00734"/>
<reference evidence="4 5" key="2">
    <citation type="submission" date="2011-10" db="EMBL/GenBank/DDBJ databases">
        <title>The Genome Sequence of Simonsiella muelleri ATCC 29453.</title>
        <authorList>
            <consortium name="The Broad Institute Genome Sequencing Platform"/>
            <consortium name="The Broad Institute Genome Sequencing Center for Infectious Disease"/>
            <person name="Earl A."/>
            <person name="Ward D."/>
            <person name="Feldgarden M."/>
            <person name="Gevers D."/>
            <person name="Izard J."/>
            <person name="Baranova O.V."/>
            <person name="Blanton J.M."/>
            <person name="Tanner A.C."/>
            <person name="Dewhirst F."/>
            <person name="Young S.K."/>
            <person name="Zeng Q."/>
            <person name="Gargeya S."/>
            <person name="Fitzgerald M."/>
            <person name="Haas B."/>
            <person name="Abouelleil A."/>
            <person name="Alvarado L."/>
            <person name="Arachchi H.M."/>
            <person name="Berlin A."/>
            <person name="Brown A."/>
            <person name="Chapman S.B."/>
            <person name="Chen Z."/>
            <person name="Dunbar C."/>
            <person name="Freedman E."/>
            <person name="Gearin G."/>
            <person name="Goldberg J."/>
            <person name="Griggs A."/>
            <person name="Gujja S."/>
            <person name="Heiman D."/>
            <person name="Howarth C."/>
            <person name="Larson L."/>
            <person name="Lui A."/>
            <person name="MacDonald P.J.P."/>
            <person name="Montmayeur A."/>
            <person name="Murphy C."/>
            <person name="Neiman D."/>
            <person name="Pearson M."/>
            <person name="Priest M."/>
            <person name="Roberts A."/>
            <person name="Saif S."/>
            <person name="Shea T."/>
            <person name="Shenoy N."/>
            <person name="Sisk P."/>
            <person name="Stolte C."/>
            <person name="Sykes S."/>
            <person name="Wortman J."/>
            <person name="Nusbaum C."/>
            <person name="Birren B."/>
        </authorList>
    </citation>
    <scope>NUCLEOTIDE SEQUENCE [LARGE SCALE GENOMIC DNA]</scope>
    <source>
        <strain evidence="4 5">ATCC 29453</strain>
    </source>
</reference>